<accession>A0ABY8AQ21</accession>
<evidence type="ECO:0000313" key="6">
    <source>
        <dbReference type="EMBL" id="WED41889.1"/>
    </source>
</evidence>
<comment type="catalytic activity">
    <reaction evidence="1 5">
        <text>dTDP-4-dehydro-6-deoxy-alpha-D-glucose = dTDP-4-dehydro-beta-L-rhamnose</text>
        <dbReference type="Rhea" id="RHEA:16969"/>
        <dbReference type="ChEBI" id="CHEBI:57649"/>
        <dbReference type="ChEBI" id="CHEBI:62830"/>
        <dbReference type="EC" id="5.1.3.13"/>
    </reaction>
</comment>
<comment type="pathway">
    <text evidence="5">Carbohydrate biosynthesis; dTDP-L-rhamnose biosynthesis.</text>
</comment>
<dbReference type="GO" id="GO:0008830">
    <property type="term" value="F:dTDP-4-dehydrorhamnose 3,5-epimerase activity"/>
    <property type="evidence" value="ECO:0007669"/>
    <property type="project" value="UniProtKB-EC"/>
</dbReference>
<dbReference type="InterPro" id="IPR014710">
    <property type="entry name" value="RmlC-like_jellyroll"/>
</dbReference>
<evidence type="ECO:0000256" key="1">
    <source>
        <dbReference type="ARBA" id="ARBA00001298"/>
    </source>
</evidence>
<proteinExistence type="inferred from homology"/>
<evidence type="ECO:0000256" key="3">
    <source>
        <dbReference type="ARBA" id="ARBA00012098"/>
    </source>
</evidence>
<sequence length="196" mass="22626">MNILDTNIDEVKIIEPTIHGDERGFFYESFQDIRYQNMLGIKDSFVQDNLSRSRKGVLRGLHFQSRHPQGKLISVLAGEVFDVAVDIRLGSPTYGQWVSVVLSAENRRQLWIPKGFAHGFYVLSPSADFFYKCTDYYYPEFELAINYNDPALSITWPSENEIQLSAKDLAAKNLNDIDHHLLPQYDCKKFVEKELI</sequence>
<dbReference type="InterPro" id="IPR011051">
    <property type="entry name" value="RmlC_Cupin_sf"/>
</dbReference>
<name>A0ABY8AQ21_9GAMM</name>
<protein>
    <recommendedName>
        <fullName evidence="4 5">dTDP-4-dehydrorhamnose 3,5-epimerase</fullName>
        <ecNumber evidence="3 5">5.1.3.13</ecNumber>
    </recommendedName>
    <alternativeName>
        <fullName evidence="5">Thymidine diphospho-4-keto-rhamnose 3,5-epimerase</fullName>
    </alternativeName>
</protein>
<organism evidence="6 7">
    <name type="scientific">Legionella cardiaca</name>
    <dbReference type="NCBI Taxonomy" id="1071983"/>
    <lineage>
        <taxon>Bacteria</taxon>
        <taxon>Pseudomonadati</taxon>
        <taxon>Pseudomonadota</taxon>
        <taxon>Gammaproteobacteria</taxon>
        <taxon>Legionellales</taxon>
        <taxon>Legionellaceae</taxon>
        <taxon>Legionella</taxon>
    </lineage>
</organism>
<dbReference type="Gene3D" id="2.60.120.10">
    <property type="entry name" value="Jelly Rolls"/>
    <property type="match status" value="1"/>
</dbReference>
<dbReference type="EC" id="5.1.3.13" evidence="3 5"/>
<dbReference type="RefSeq" id="WP_275087713.1">
    <property type="nucleotide sequence ID" value="NZ_CP119078.1"/>
</dbReference>
<dbReference type="SUPFAM" id="SSF51182">
    <property type="entry name" value="RmlC-like cupins"/>
    <property type="match status" value="1"/>
</dbReference>
<evidence type="ECO:0000313" key="7">
    <source>
        <dbReference type="Proteomes" id="UP001222087"/>
    </source>
</evidence>
<dbReference type="CDD" id="cd00438">
    <property type="entry name" value="cupin_RmlC"/>
    <property type="match status" value="1"/>
</dbReference>
<dbReference type="PANTHER" id="PTHR21047">
    <property type="entry name" value="DTDP-6-DEOXY-D-GLUCOSE-3,5 EPIMERASE"/>
    <property type="match status" value="1"/>
</dbReference>
<evidence type="ECO:0000256" key="4">
    <source>
        <dbReference type="ARBA" id="ARBA00019595"/>
    </source>
</evidence>
<dbReference type="InterPro" id="IPR000888">
    <property type="entry name" value="RmlC-like"/>
</dbReference>
<evidence type="ECO:0000256" key="2">
    <source>
        <dbReference type="ARBA" id="ARBA00001997"/>
    </source>
</evidence>
<evidence type="ECO:0000256" key="5">
    <source>
        <dbReference type="RuleBase" id="RU364069"/>
    </source>
</evidence>
<comment type="function">
    <text evidence="2 5">Catalyzes the epimerization of the C3' and C5'positions of dTDP-6-deoxy-D-xylo-4-hexulose, forming dTDP-6-deoxy-L-lyxo-4-hexulose.</text>
</comment>
<dbReference type="PANTHER" id="PTHR21047:SF2">
    <property type="entry name" value="THYMIDINE DIPHOSPHO-4-KETO-RHAMNOSE 3,5-EPIMERASE"/>
    <property type="match status" value="1"/>
</dbReference>
<comment type="similarity">
    <text evidence="5">Belongs to the dTDP-4-dehydrorhamnose 3,5-epimerase family.</text>
</comment>
<dbReference type="EMBL" id="CP119078">
    <property type="protein sequence ID" value="WED41889.1"/>
    <property type="molecule type" value="Genomic_DNA"/>
</dbReference>
<dbReference type="Proteomes" id="UP001222087">
    <property type="component" value="Chromosome"/>
</dbReference>
<dbReference type="Pfam" id="PF00908">
    <property type="entry name" value="dTDP_sugar_isom"/>
    <property type="match status" value="1"/>
</dbReference>
<dbReference type="NCBIfam" id="TIGR01221">
    <property type="entry name" value="rmlC"/>
    <property type="match status" value="1"/>
</dbReference>
<keyword evidence="7" id="KW-1185">Reference proteome</keyword>
<keyword evidence="5 6" id="KW-0413">Isomerase</keyword>
<comment type="subunit">
    <text evidence="5">Homodimer.</text>
</comment>
<gene>
    <name evidence="6" type="primary">rfbC</name>
    <name evidence="6" type="ORF">PXX05_08065</name>
</gene>
<reference evidence="6 7" key="1">
    <citation type="submission" date="2023-02" db="EMBL/GenBank/DDBJ databases">
        <title>Genome Sequence of L. cardiaca H63T.</title>
        <authorList>
            <person name="Lopez A.E."/>
            <person name="Cianciotto N.P."/>
        </authorList>
    </citation>
    <scope>NUCLEOTIDE SEQUENCE [LARGE SCALE GENOMIC DNA]</scope>
    <source>
        <strain evidence="6 7">H63</strain>
    </source>
</reference>